<evidence type="ECO:0000313" key="1">
    <source>
        <dbReference type="EMBL" id="KAF4630215.1"/>
    </source>
</evidence>
<accession>A0A8H4RHL1</accession>
<keyword evidence="2" id="KW-1185">Reference proteome</keyword>
<organism evidence="1 2">
    <name type="scientific">Cudoniella acicularis</name>
    <dbReference type="NCBI Taxonomy" id="354080"/>
    <lineage>
        <taxon>Eukaryota</taxon>
        <taxon>Fungi</taxon>
        <taxon>Dikarya</taxon>
        <taxon>Ascomycota</taxon>
        <taxon>Pezizomycotina</taxon>
        <taxon>Leotiomycetes</taxon>
        <taxon>Helotiales</taxon>
        <taxon>Tricladiaceae</taxon>
        <taxon>Cudoniella</taxon>
    </lineage>
</organism>
<dbReference type="OrthoDB" id="27483at2759"/>
<proteinExistence type="predicted"/>
<sequence>MYDYKKGNKIKERLIECLESTKDSTGEFSYHEKLPNAPNPGLHIRGVGTIGFSLFTPKDSVFGFVDIFLPSKHEGDEIVMKHGPEKQTYNTSSFWGYDCSYLAWYSDATTSWPALKSGYRLVIRYRLEHTTRLCNIDSAAALGGQTTRFRKIFSSWMCSDRRFSYVAFRLHGDQLCLQDMKERDRNTLTHLQEAATAEDFCVYLTTATLTKYGAIDERCREDYDKISSTIILIQITDVNGKEHFKGLTRKISEKVFLDVSPFSGIEPYEKDHDCGSLLIIKSRLHFYDSTLTRAYFISPSSRWEQFCSEYIPTMDLGYFDPIDDKLLHVSVILDDKDLFRRMLPIGVLSRYYLNIIDIMIRRHGLPWMQESLNSALSKITNFASRYEAIDRFGSYISAFGWAKTQYRLVVDSVGTSKLTSPSDVERLFHLAKNMNGPALEKSILPTLRKNADYMDTVIALLRCAFESNNIARLTIRQIISVSMKWLTLEPPGAKGFLANKHRRDVATLLYDLFKRNQVKNAVMGIGEIPLKMILGEQYLTVVHLKFNPPQEFFSPNLVLAETYATQSNTSIEKPLFAGFGTQPSNIVDLTQDLSREGSPAFETMSSA</sequence>
<evidence type="ECO:0000313" key="2">
    <source>
        <dbReference type="Proteomes" id="UP000566819"/>
    </source>
</evidence>
<gene>
    <name evidence="1" type="ORF">G7Y89_g7922</name>
</gene>
<name>A0A8H4RHL1_9HELO</name>
<comment type="caution">
    <text evidence="1">The sequence shown here is derived from an EMBL/GenBank/DDBJ whole genome shotgun (WGS) entry which is preliminary data.</text>
</comment>
<dbReference type="Proteomes" id="UP000566819">
    <property type="component" value="Unassembled WGS sequence"/>
</dbReference>
<dbReference type="AlphaFoldDB" id="A0A8H4RHL1"/>
<reference evidence="1 2" key="1">
    <citation type="submission" date="2020-03" db="EMBL/GenBank/DDBJ databases">
        <title>Draft Genome Sequence of Cudoniella acicularis.</title>
        <authorList>
            <person name="Buettner E."/>
            <person name="Kellner H."/>
        </authorList>
    </citation>
    <scope>NUCLEOTIDE SEQUENCE [LARGE SCALE GENOMIC DNA]</scope>
    <source>
        <strain evidence="1 2">DSM 108380</strain>
    </source>
</reference>
<dbReference type="EMBL" id="JAAMPI010000575">
    <property type="protein sequence ID" value="KAF4630215.1"/>
    <property type="molecule type" value="Genomic_DNA"/>
</dbReference>
<protein>
    <submittedName>
        <fullName evidence="1">Uncharacterized protein</fullName>
    </submittedName>
</protein>